<evidence type="ECO:0000256" key="6">
    <source>
        <dbReference type="ARBA" id="ARBA00023136"/>
    </source>
</evidence>
<dbReference type="SUPFAM" id="SSF48726">
    <property type="entry name" value="Immunoglobulin"/>
    <property type="match status" value="2"/>
</dbReference>
<feature type="chain" id="PRO_5046029956" evidence="12">
    <location>
        <begin position="19"/>
        <end position="423"/>
    </location>
</feature>
<feature type="domain" description="Ig-like" evidence="13">
    <location>
        <begin position="129"/>
        <end position="218"/>
    </location>
</feature>
<evidence type="ECO:0000256" key="12">
    <source>
        <dbReference type="SAM" id="SignalP"/>
    </source>
</evidence>
<dbReference type="PROSITE" id="PS50835">
    <property type="entry name" value="IG_LIKE"/>
    <property type="match status" value="2"/>
</dbReference>
<dbReference type="InterPro" id="IPR051713">
    <property type="entry name" value="T-cell_Activation_Regulation"/>
</dbReference>
<dbReference type="PANTHER" id="PTHR25466">
    <property type="entry name" value="T-LYMPHOCYTE ACTIVATION ANTIGEN"/>
    <property type="match status" value="1"/>
</dbReference>
<keyword evidence="3 11" id="KW-0812">Transmembrane</keyword>
<dbReference type="InterPro" id="IPR036179">
    <property type="entry name" value="Ig-like_dom_sf"/>
</dbReference>
<protein>
    <submittedName>
        <fullName evidence="14">T-lymphocyte activation antigen CD80 isoform X1</fullName>
    </submittedName>
</protein>
<keyword evidence="4 12" id="KW-0732">Signal</keyword>
<keyword evidence="6 11" id="KW-0472">Membrane</keyword>
<keyword evidence="5 11" id="KW-1133">Transmembrane helix</keyword>
<comment type="caution">
    <text evidence="14">The sequence shown here is derived from an EMBL/GenBank/DDBJ whole genome shotgun (WGS) entry which is preliminary data.</text>
</comment>
<dbReference type="InterPro" id="IPR013162">
    <property type="entry name" value="CD80_C2-set"/>
</dbReference>
<evidence type="ECO:0000256" key="5">
    <source>
        <dbReference type="ARBA" id="ARBA00022989"/>
    </source>
</evidence>
<feature type="domain" description="Ig-like" evidence="13">
    <location>
        <begin position="29"/>
        <end position="119"/>
    </location>
</feature>
<dbReference type="InterPro" id="IPR013783">
    <property type="entry name" value="Ig-like_fold"/>
</dbReference>
<keyword evidence="9" id="KW-0325">Glycoprotein</keyword>
<keyword evidence="10" id="KW-0393">Immunoglobulin domain</keyword>
<dbReference type="InterPro" id="IPR003599">
    <property type="entry name" value="Ig_sub"/>
</dbReference>
<evidence type="ECO:0000259" key="13">
    <source>
        <dbReference type="PROSITE" id="PS50835"/>
    </source>
</evidence>
<accession>A0ABQ9D824</accession>
<dbReference type="Gene3D" id="2.60.40.10">
    <property type="entry name" value="Immunoglobulins"/>
    <property type="match status" value="2"/>
</dbReference>
<feature type="transmembrane region" description="Helical" evidence="11">
    <location>
        <begin position="232"/>
        <end position="253"/>
    </location>
</feature>
<keyword evidence="7" id="KW-1015">Disulfide bond</keyword>
<gene>
    <name evidence="14" type="primary">CD80</name>
    <name evidence="14" type="ORF">WISP_89186</name>
</gene>
<evidence type="ECO:0000256" key="3">
    <source>
        <dbReference type="ARBA" id="ARBA00022692"/>
    </source>
</evidence>
<evidence type="ECO:0000256" key="10">
    <source>
        <dbReference type="ARBA" id="ARBA00023319"/>
    </source>
</evidence>
<evidence type="ECO:0000313" key="15">
    <source>
        <dbReference type="Proteomes" id="UP001145742"/>
    </source>
</evidence>
<evidence type="ECO:0000256" key="1">
    <source>
        <dbReference type="ARBA" id="ARBA00004251"/>
    </source>
</evidence>
<keyword evidence="2" id="KW-1003">Cell membrane</keyword>
<reference evidence="14" key="1">
    <citation type="submission" date="2019-10" db="EMBL/GenBank/DDBJ databases">
        <authorList>
            <person name="Soares A.E.R."/>
            <person name="Aleixo A."/>
            <person name="Schneider P."/>
            <person name="Miyaki C.Y."/>
            <person name="Schneider M.P."/>
            <person name="Mello C."/>
            <person name="Vasconcelos A.T.R."/>
        </authorList>
    </citation>
    <scope>NUCLEOTIDE SEQUENCE</scope>
    <source>
        <tissue evidence="14">Muscle</tissue>
    </source>
</reference>
<comment type="subcellular location">
    <subcellularLocation>
        <location evidence="1">Cell membrane</location>
        <topology evidence="1">Single-pass type I membrane protein</topology>
    </subcellularLocation>
</comment>
<evidence type="ECO:0000256" key="4">
    <source>
        <dbReference type="ARBA" id="ARBA00022729"/>
    </source>
</evidence>
<feature type="signal peptide" evidence="12">
    <location>
        <begin position="1"/>
        <end position="18"/>
    </location>
</feature>
<evidence type="ECO:0000256" key="8">
    <source>
        <dbReference type="ARBA" id="ARBA00023170"/>
    </source>
</evidence>
<evidence type="ECO:0000256" key="7">
    <source>
        <dbReference type="ARBA" id="ARBA00023157"/>
    </source>
</evidence>
<dbReference type="PANTHER" id="PTHR25466:SF4">
    <property type="entry name" value="T-LYMPHOCYTE ACTIVATION ANTIGEN CD80"/>
    <property type="match status" value="1"/>
</dbReference>
<dbReference type="Proteomes" id="UP001145742">
    <property type="component" value="Unassembled WGS sequence"/>
</dbReference>
<dbReference type="InterPro" id="IPR007110">
    <property type="entry name" value="Ig-like_dom"/>
</dbReference>
<organism evidence="14 15">
    <name type="scientific">Willisornis vidua</name>
    <name type="common">Xingu scale-backed antbird</name>
    <dbReference type="NCBI Taxonomy" id="1566151"/>
    <lineage>
        <taxon>Eukaryota</taxon>
        <taxon>Metazoa</taxon>
        <taxon>Chordata</taxon>
        <taxon>Craniata</taxon>
        <taxon>Vertebrata</taxon>
        <taxon>Euteleostomi</taxon>
        <taxon>Archelosauria</taxon>
        <taxon>Archosauria</taxon>
        <taxon>Dinosauria</taxon>
        <taxon>Saurischia</taxon>
        <taxon>Theropoda</taxon>
        <taxon>Coelurosauria</taxon>
        <taxon>Aves</taxon>
        <taxon>Neognathae</taxon>
        <taxon>Neoaves</taxon>
        <taxon>Telluraves</taxon>
        <taxon>Australaves</taxon>
        <taxon>Passeriformes</taxon>
        <taxon>Thamnophilidae</taxon>
        <taxon>Willisornis</taxon>
    </lineage>
</organism>
<keyword evidence="8" id="KW-0675">Receptor</keyword>
<evidence type="ECO:0000256" key="9">
    <source>
        <dbReference type="ARBA" id="ARBA00023180"/>
    </source>
</evidence>
<dbReference type="Pfam" id="PF07686">
    <property type="entry name" value="V-set"/>
    <property type="match status" value="1"/>
</dbReference>
<keyword evidence="15" id="KW-1185">Reference proteome</keyword>
<name>A0ABQ9D824_9PASS</name>
<dbReference type="SMART" id="SM00409">
    <property type="entry name" value="IG"/>
    <property type="match status" value="1"/>
</dbReference>
<evidence type="ECO:0000256" key="11">
    <source>
        <dbReference type="SAM" id="Phobius"/>
    </source>
</evidence>
<dbReference type="Pfam" id="PF08205">
    <property type="entry name" value="C2-set_2"/>
    <property type="match status" value="1"/>
</dbReference>
<sequence length="423" mass="48134">MWLGLGLFVLLCFGLGQALEKKVVKSKVGEKVSLPCCYEIPHSESLQNYRVYWQKNTMEVVLAYSHGELIDSHTRYRNRTEMDPWNCTLWISPMEILDNGTYQCVVQHKSVVVCDEHVTLFVTADFSKPDITAKVTASSCESTEMVITCSSHGGFPKPKISLSLNNESVEWNTSWVSESSLSPYNVTGTLVLNVTKDVNVTCSVEYDGFAKSTSLLLKKTNDCVVPPVLPPYNVITASSIIVIIFILAIILAARYLPRHVILYFVEEDIWIQHFHVFSDSKSYFSVCSRCHKPQDLVEEGMKEDSHKYLFFILKDFGFGLNHDRSAEHEPACAQMAKANDILACTRNNVASRTREVILSLYLALVRPYLEYYIQFWAPQFRKNIEGLERVQRKAMELREGLGHKCYKKQLRELGVLSLEEAQG</sequence>
<evidence type="ECO:0000256" key="2">
    <source>
        <dbReference type="ARBA" id="ARBA00022475"/>
    </source>
</evidence>
<evidence type="ECO:0000313" key="14">
    <source>
        <dbReference type="EMBL" id="KAJ7413638.1"/>
    </source>
</evidence>
<dbReference type="InterPro" id="IPR013106">
    <property type="entry name" value="Ig_V-set"/>
</dbReference>
<proteinExistence type="predicted"/>
<dbReference type="EMBL" id="WHWB01034131">
    <property type="protein sequence ID" value="KAJ7413638.1"/>
    <property type="molecule type" value="Genomic_DNA"/>
</dbReference>